<gene>
    <name evidence="1" type="ORF">FA15DRAFT_653559</name>
</gene>
<organism evidence="1 2">
    <name type="scientific">Coprinopsis marcescibilis</name>
    <name type="common">Agaric fungus</name>
    <name type="synonym">Psathyrella marcescibilis</name>
    <dbReference type="NCBI Taxonomy" id="230819"/>
    <lineage>
        <taxon>Eukaryota</taxon>
        <taxon>Fungi</taxon>
        <taxon>Dikarya</taxon>
        <taxon>Basidiomycota</taxon>
        <taxon>Agaricomycotina</taxon>
        <taxon>Agaricomycetes</taxon>
        <taxon>Agaricomycetidae</taxon>
        <taxon>Agaricales</taxon>
        <taxon>Agaricineae</taxon>
        <taxon>Psathyrellaceae</taxon>
        <taxon>Coprinopsis</taxon>
    </lineage>
</organism>
<evidence type="ECO:0000313" key="1">
    <source>
        <dbReference type="EMBL" id="TFK27479.1"/>
    </source>
</evidence>
<reference evidence="1 2" key="1">
    <citation type="journal article" date="2019" name="Nat. Ecol. Evol.">
        <title>Megaphylogeny resolves global patterns of mushroom evolution.</title>
        <authorList>
            <person name="Varga T."/>
            <person name="Krizsan K."/>
            <person name="Foldi C."/>
            <person name="Dima B."/>
            <person name="Sanchez-Garcia M."/>
            <person name="Sanchez-Ramirez S."/>
            <person name="Szollosi G.J."/>
            <person name="Szarkandi J.G."/>
            <person name="Papp V."/>
            <person name="Albert L."/>
            <person name="Andreopoulos W."/>
            <person name="Angelini C."/>
            <person name="Antonin V."/>
            <person name="Barry K.W."/>
            <person name="Bougher N.L."/>
            <person name="Buchanan P."/>
            <person name="Buyck B."/>
            <person name="Bense V."/>
            <person name="Catcheside P."/>
            <person name="Chovatia M."/>
            <person name="Cooper J."/>
            <person name="Damon W."/>
            <person name="Desjardin D."/>
            <person name="Finy P."/>
            <person name="Geml J."/>
            <person name="Haridas S."/>
            <person name="Hughes K."/>
            <person name="Justo A."/>
            <person name="Karasinski D."/>
            <person name="Kautmanova I."/>
            <person name="Kiss B."/>
            <person name="Kocsube S."/>
            <person name="Kotiranta H."/>
            <person name="LaButti K.M."/>
            <person name="Lechner B.E."/>
            <person name="Liimatainen K."/>
            <person name="Lipzen A."/>
            <person name="Lukacs Z."/>
            <person name="Mihaltcheva S."/>
            <person name="Morgado L.N."/>
            <person name="Niskanen T."/>
            <person name="Noordeloos M.E."/>
            <person name="Ohm R.A."/>
            <person name="Ortiz-Santana B."/>
            <person name="Ovrebo C."/>
            <person name="Racz N."/>
            <person name="Riley R."/>
            <person name="Savchenko A."/>
            <person name="Shiryaev A."/>
            <person name="Soop K."/>
            <person name="Spirin V."/>
            <person name="Szebenyi C."/>
            <person name="Tomsovsky M."/>
            <person name="Tulloss R.E."/>
            <person name="Uehling J."/>
            <person name="Grigoriev I.V."/>
            <person name="Vagvolgyi C."/>
            <person name="Papp T."/>
            <person name="Martin F.M."/>
            <person name="Miettinen O."/>
            <person name="Hibbett D.S."/>
            <person name="Nagy L.G."/>
        </authorList>
    </citation>
    <scope>NUCLEOTIDE SEQUENCE [LARGE SCALE GENOMIC DNA]</scope>
    <source>
        <strain evidence="1 2">CBS 121175</strain>
    </source>
</reference>
<protein>
    <submittedName>
        <fullName evidence="1">Uncharacterized protein</fullName>
    </submittedName>
</protein>
<proteinExistence type="predicted"/>
<dbReference type="AlphaFoldDB" id="A0A5C3L396"/>
<dbReference type="Proteomes" id="UP000307440">
    <property type="component" value="Unassembled WGS sequence"/>
</dbReference>
<sequence>MHDYPDNSRRWYDACQGGNVRWRERLAHLSMSITGLISAAEGTLSTLDALVLAHILVIPDVASLLSPRNCLFLAYVPDLEGNMQQGGAGRNAMYILSHQTTTRLITAVPVPLDWFIIKIPENPDDC</sequence>
<evidence type="ECO:0000313" key="2">
    <source>
        <dbReference type="Proteomes" id="UP000307440"/>
    </source>
</evidence>
<keyword evidence="2" id="KW-1185">Reference proteome</keyword>
<accession>A0A5C3L396</accession>
<dbReference type="EMBL" id="ML210164">
    <property type="protein sequence ID" value="TFK27479.1"/>
    <property type="molecule type" value="Genomic_DNA"/>
</dbReference>
<name>A0A5C3L396_COPMA</name>